<sequence length="80" mass="9011">MWQNKSNEYKIMVFSKTNGLSLPDTFLKDRVNFSKSSPLIDDASIIIKDVKMSDQGVYSCDYTTFPSGSHKGQTILTVLE</sequence>
<evidence type="ECO:0000313" key="8">
    <source>
        <dbReference type="EMBL" id="KAL0172350.1"/>
    </source>
</evidence>
<protein>
    <recommendedName>
        <fullName evidence="7">Immunoglobulin V-set domain-containing protein</fullName>
    </recommendedName>
</protein>
<proteinExistence type="predicted"/>
<reference evidence="8 9" key="1">
    <citation type="submission" date="2024-05" db="EMBL/GenBank/DDBJ databases">
        <title>Genome sequencing and assembly of Indian major carp, Cirrhinus mrigala (Hamilton, 1822).</title>
        <authorList>
            <person name="Mohindra V."/>
            <person name="Chowdhury L.M."/>
            <person name="Lal K."/>
            <person name="Jena J.K."/>
        </authorList>
    </citation>
    <scope>NUCLEOTIDE SEQUENCE [LARGE SCALE GENOMIC DNA]</scope>
    <source>
        <strain evidence="8">CM1030</strain>
        <tissue evidence="8">Blood</tissue>
    </source>
</reference>
<evidence type="ECO:0000256" key="4">
    <source>
        <dbReference type="ARBA" id="ARBA00023136"/>
    </source>
</evidence>
<evidence type="ECO:0000259" key="7">
    <source>
        <dbReference type="Pfam" id="PF07686"/>
    </source>
</evidence>
<dbReference type="GO" id="GO:0016020">
    <property type="term" value="C:membrane"/>
    <property type="evidence" value="ECO:0007669"/>
    <property type="project" value="UniProtKB-SubCell"/>
</dbReference>
<dbReference type="InterPro" id="IPR051427">
    <property type="entry name" value="Nectin/Nectin-like"/>
</dbReference>
<accession>A0ABD0PE89</accession>
<comment type="subcellular location">
    <subcellularLocation>
        <location evidence="1">Membrane</location>
    </subcellularLocation>
</comment>
<dbReference type="InterPro" id="IPR036179">
    <property type="entry name" value="Ig-like_dom_sf"/>
</dbReference>
<keyword evidence="4" id="KW-0472">Membrane</keyword>
<evidence type="ECO:0000256" key="2">
    <source>
        <dbReference type="ARBA" id="ARBA00022729"/>
    </source>
</evidence>
<keyword evidence="6" id="KW-0325">Glycoprotein</keyword>
<dbReference type="Pfam" id="PF07686">
    <property type="entry name" value="V-set"/>
    <property type="match status" value="1"/>
</dbReference>
<evidence type="ECO:0000256" key="1">
    <source>
        <dbReference type="ARBA" id="ARBA00004370"/>
    </source>
</evidence>
<name>A0ABD0PE89_CIRMR</name>
<feature type="non-terminal residue" evidence="8">
    <location>
        <position position="80"/>
    </location>
</feature>
<keyword evidence="3" id="KW-0677">Repeat</keyword>
<dbReference type="InterPro" id="IPR013783">
    <property type="entry name" value="Ig-like_fold"/>
</dbReference>
<keyword evidence="9" id="KW-1185">Reference proteome</keyword>
<dbReference type="PANTHER" id="PTHR23277:SF108">
    <property type="entry name" value="FASCICLIN-3"/>
    <property type="match status" value="1"/>
</dbReference>
<comment type="caution">
    <text evidence="8">The sequence shown here is derived from an EMBL/GenBank/DDBJ whole genome shotgun (WGS) entry which is preliminary data.</text>
</comment>
<evidence type="ECO:0000313" key="9">
    <source>
        <dbReference type="Proteomes" id="UP001529510"/>
    </source>
</evidence>
<organism evidence="8 9">
    <name type="scientific">Cirrhinus mrigala</name>
    <name type="common">Mrigala</name>
    <dbReference type="NCBI Taxonomy" id="683832"/>
    <lineage>
        <taxon>Eukaryota</taxon>
        <taxon>Metazoa</taxon>
        <taxon>Chordata</taxon>
        <taxon>Craniata</taxon>
        <taxon>Vertebrata</taxon>
        <taxon>Euteleostomi</taxon>
        <taxon>Actinopterygii</taxon>
        <taxon>Neopterygii</taxon>
        <taxon>Teleostei</taxon>
        <taxon>Ostariophysi</taxon>
        <taxon>Cypriniformes</taxon>
        <taxon>Cyprinidae</taxon>
        <taxon>Labeoninae</taxon>
        <taxon>Labeonini</taxon>
        <taxon>Cirrhinus</taxon>
    </lineage>
</organism>
<dbReference type="AlphaFoldDB" id="A0ABD0PE89"/>
<dbReference type="Proteomes" id="UP001529510">
    <property type="component" value="Unassembled WGS sequence"/>
</dbReference>
<evidence type="ECO:0000256" key="5">
    <source>
        <dbReference type="ARBA" id="ARBA00023157"/>
    </source>
</evidence>
<feature type="domain" description="Immunoglobulin V-set" evidence="7">
    <location>
        <begin position="5"/>
        <end position="79"/>
    </location>
</feature>
<keyword evidence="2" id="KW-0732">Signal</keyword>
<dbReference type="InterPro" id="IPR013106">
    <property type="entry name" value="Ig_V-set"/>
</dbReference>
<gene>
    <name evidence="8" type="ORF">M9458_032661</name>
</gene>
<evidence type="ECO:0000256" key="6">
    <source>
        <dbReference type="ARBA" id="ARBA00023180"/>
    </source>
</evidence>
<dbReference type="EMBL" id="JAMKFB020000016">
    <property type="protein sequence ID" value="KAL0172350.1"/>
    <property type="molecule type" value="Genomic_DNA"/>
</dbReference>
<keyword evidence="5" id="KW-1015">Disulfide bond</keyword>
<dbReference type="Gene3D" id="2.60.40.10">
    <property type="entry name" value="Immunoglobulins"/>
    <property type="match status" value="1"/>
</dbReference>
<dbReference type="SUPFAM" id="SSF48726">
    <property type="entry name" value="Immunoglobulin"/>
    <property type="match status" value="1"/>
</dbReference>
<evidence type="ECO:0000256" key="3">
    <source>
        <dbReference type="ARBA" id="ARBA00022737"/>
    </source>
</evidence>
<dbReference type="PANTHER" id="PTHR23277">
    <property type="entry name" value="NECTIN-RELATED"/>
    <property type="match status" value="1"/>
</dbReference>